<comment type="caution">
    <text evidence="1">The sequence shown here is derived from an EMBL/GenBank/DDBJ whole genome shotgun (WGS) entry which is preliminary data.</text>
</comment>
<dbReference type="RefSeq" id="WP_379760221.1">
    <property type="nucleotide sequence ID" value="NZ_JBHSMR010000014.1"/>
</dbReference>
<accession>A0ABW0MTJ3</accession>
<protein>
    <submittedName>
        <fullName evidence="1">Uncharacterized protein</fullName>
    </submittedName>
</protein>
<gene>
    <name evidence="1" type="ORF">ACFPQ5_20385</name>
</gene>
<reference evidence="2" key="1">
    <citation type="journal article" date="2019" name="Int. J. Syst. Evol. Microbiol.">
        <title>The Global Catalogue of Microorganisms (GCM) 10K type strain sequencing project: providing services to taxonomists for standard genome sequencing and annotation.</title>
        <authorList>
            <consortium name="The Broad Institute Genomics Platform"/>
            <consortium name="The Broad Institute Genome Sequencing Center for Infectious Disease"/>
            <person name="Wu L."/>
            <person name="Ma J."/>
        </authorList>
    </citation>
    <scope>NUCLEOTIDE SEQUENCE [LARGE SCALE GENOMIC DNA]</scope>
    <source>
        <strain evidence="2">CCUG 43111</strain>
    </source>
</reference>
<evidence type="ECO:0000313" key="2">
    <source>
        <dbReference type="Proteomes" id="UP001596101"/>
    </source>
</evidence>
<name>A0ABW0MTJ3_9BURK</name>
<sequence length="88" mass="9674">MNLAATDQSLGELNDLSSIELQPLPVEVKVPVAVSCIKPEQLPAKPDYESLKDNDNTPDGTVVLHITRDFAKSLPYQQRLEAIVDVCK</sequence>
<keyword evidence="2" id="KW-1185">Reference proteome</keyword>
<proteinExistence type="predicted"/>
<dbReference type="Proteomes" id="UP001596101">
    <property type="component" value="Unassembled WGS sequence"/>
</dbReference>
<organism evidence="1 2">
    <name type="scientific">Massilia suwonensis</name>
    <dbReference type="NCBI Taxonomy" id="648895"/>
    <lineage>
        <taxon>Bacteria</taxon>
        <taxon>Pseudomonadati</taxon>
        <taxon>Pseudomonadota</taxon>
        <taxon>Betaproteobacteria</taxon>
        <taxon>Burkholderiales</taxon>
        <taxon>Oxalobacteraceae</taxon>
        <taxon>Telluria group</taxon>
        <taxon>Massilia</taxon>
    </lineage>
</organism>
<dbReference type="EMBL" id="JBHSMR010000014">
    <property type="protein sequence ID" value="MFC5480567.1"/>
    <property type="molecule type" value="Genomic_DNA"/>
</dbReference>
<evidence type="ECO:0000313" key="1">
    <source>
        <dbReference type="EMBL" id="MFC5480567.1"/>
    </source>
</evidence>